<feature type="transmembrane region" description="Helical" evidence="1">
    <location>
        <begin position="20"/>
        <end position="40"/>
    </location>
</feature>
<keyword evidence="1" id="KW-1133">Transmembrane helix</keyword>
<accession>A0A1M2W780</accession>
<evidence type="ECO:0000313" key="3">
    <source>
        <dbReference type="Proteomes" id="UP000184267"/>
    </source>
</evidence>
<organism evidence="2 3">
    <name type="scientific">Trametes pubescens</name>
    <name type="common">White-rot fungus</name>
    <dbReference type="NCBI Taxonomy" id="154538"/>
    <lineage>
        <taxon>Eukaryota</taxon>
        <taxon>Fungi</taxon>
        <taxon>Dikarya</taxon>
        <taxon>Basidiomycota</taxon>
        <taxon>Agaricomycotina</taxon>
        <taxon>Agaricomycetes</taxon>
        <taxon>Polyporales</taxon>
        <taxon>Polyporaceae</taxon>
        <taxon>Trametes</taxon>
    </lineage>
</organism>
<comment type="caution">
    <text evidence="2">The sequence shown here is derived from an EMBL/GenBank/DDBJ whole genome shotgun (WGS) entry which is preliminary data.</text>
</comment>
<keyword evidence="1" id="KW-0472">Membrane</keyword>
<dbReference type="Proteomes" id="UP000184267">
    <property type="component" value="Unassembled WGS sequence"/>
</dbReference>
<evidence type="ECO:0000256" key="1">
    <source>
        <dbReference type="SAM" id="Phobius"/>
    </source>
</evidence>
<evidence type="ECO:0000313" key="2">
    <source>
        <dbReference type="EMBL" id="OJT15642.1"/>
    </source>
</evidence>
<gene>
    <name evidence="2" type="ORF">TRAPUB_5970</name>
</gene>
<name>A0A1M2W780_TRAPU</name>
<dbReference type="AlphaFoldDB" id="A0A1M2W780"/>
<proteinExistence type="predicted"/>
<dbReference type="EMBL" id="MNAD01000147">
    <property type="protein sequence ID" value="OJT15642.1"/>
    <property type="molecule type" value="Genomic_DNA"/>
</dbReference>
<keyword evidence="3" id="KW-1185">Reference proteome</keyword>
<sequence>MAWRWTSRPRLVVLGLNCVARAACFSFACLVTLPLLPLVLHYRRPLQLQDKARVAEMLREVYPDVE</sequence>
<reference evidence="2 3" key="1">
    <citation type="submission" date="2016-10" db="EMBL/GenBank/DDBJ databases">
        <title>Genome sequence of the basidiomycete white-rot fungus Trametes pubescens.</title>
        <authorList>
            <person name="Makela M.R."/>
            <person name="Granchi Z."/>
            <person name="Peng M."/>
            <person name="De Vries R.P."/>
            <person name="Grigoriev I."/>
            <person name="Riley R."/>
            <person name="Hilden K."/>
        </authorList>
    </citation>
    <scope>NUCLEOTIDE SEQUENCE [LARGE SCALE GENOMIC DNA]</scope>
    <source>
        <strain evidence="2 3">FBCC735</strain>
    </source>
</reference>
<protein>
    <submittedName>
        <fullName evidence="2">Uncharacterized protein</fullName>
    </submittedName>
</protein>
<keyword evidence="1" id="KW-0812">Transmembrane</keyword>